<feature type="compositionally biased region" description="Basic and acidic residues" evidence="1">
    <location>
        <begin position="86"/>
        <end position="100"/>
    </location>
</feature>
<dbReference type="OrthoDB" id="10432431at2759"/>
<organism evidence="2 3">
    <name type="scientific">Ancylostoma caninum</name>
    <name type="common">Dog hookworm</name>
    <dbReference type="NCBI Taxonomy" id="29170"/>
    <lineage>
        <taxon>Eukaryota</taxon>
        <taxon>Metazoa</taxon>
        <taxon>Ecdysozoa</taxon>
        <taxon>Nematoda</taxon>
        <taxon>Chromadorea</taxon>
        <taxon>Rhabditida</taxon>
        <taxon>Rhabditina</taxon>
        <taxon>Rhabditomorpha</taxon>
        <taxon>Strongyloidea</taxon>
        <taxon>Ancylostomatidae</taxon>
        <taxon>Ancylostomatinae</taxon>
        <taxon>Ancylostoma</taxon>
    </lineage>
</organism>
<gene>
    <name evidence="2" type="ORF">ANCCAN_15696</name>
</gene>
<keyword evidence="3" id="KW-1185">Reference proteome</keyword>
<evidence type="ECO:0000313" key="2">
    <source>
        <dbReference type="EMBL" id="RCN38380.1"/>
    </source>
</evidence>
<dbReference type="AlphaFoldDB" id="A0A368G5T2"/>
<name>A0A368G5T2_ANCCA</name>
<comment type="caution">
    <text evidence="2">The sequence shown here is derived from an EMBL/GenBank/DDBJ whole genome shotgun (WGS) entry which is preliminary data.</text>
</comment>
<sequence length="122" mass="13802">MDFPCNMTHIQKSTHYAQTFIEQPINSCIIGRNNAANVICACYENLCTSDCRYLVKIWKESKAYETSKDQAKCMEVYEEECNSGKVDIRNTGDPDEEDKKKQTKPPLEQTVPPAEVKSIGSS</sequence>
<evidence type="ECO:0000256" key="1">
    <source>
        <dbReference type="SAM" id="MobiDB-lite"/>
    </source>
</evidence>
<evidence type="ECO:0000313" key="3">
    <source>
        <dbReference type="Proteomes" id="UP000252519"/>
    </source>
</evidence>
<proteinExistence type="predicted"/>
<feature type="region of interest" description="Disordered" evidence="1">
    <location>
        <begin position="85"/>
        <end position="122"/>
    </location>
</feature>
<reference evidence="2 3" key="1">
    <citation type="submission" date="2014-10" db="EMBL/GenBank/DDBJ databases">
        <title>Draft genome of the hookworm Ancylostoma caninum.</title>
        <authorList>
            <person name="Mitreva M."/>
        </authorList>
    </citation>
    <scope>NUCLEOTIDE SEQUENCE [LARGE SCALE GENOMIC DNA]</scope>
    <source>
        <strain evidence="2 3">Baltimore</strain>
    </source>
</reference>
<protein>
    <submittedName>
        <fullName evidence="2">Uncharacterized protein</fullName>
    </submittedName>
</protein>
<dbReference type="EMBL" id="JOJR01000403">
    <property type="protein sequence ID" value="RCN38380.1"/>
    <property type="molecule type" value="Genomic_DNA"/>
</dbReference>
<accession>A0A368G5T2</accession>
<dbReference type="Proteomes" id="UP000252519">
    <property type="component" value="Unassembled WGS sequence"/>
</dbReference>